<dbReference type="AlphaFoldDB" id="A0A1H0NN92"/>
<dbReference type="PANTHER" id="PTHR35368:SF1">
    <property type="entry name" value="HYDROPEROXIDE REDUCTASE"/>
    <property type="match status" value="1"/>
</dbReference>
<gene>
    <name evidence="1" type="ORF">SAMN05216259_114123</name>
</gene>
<dbReference type="Gene3D" id="3.30.300.20">
    <property type="match status" value="1"/>
</dbReference>
<dbReference type="Pfam" id="PF02566">
    <property type="entry name" value="OsmC"/>
    <property type="match status" value="1"/>
</dbReference>
<sequence length="144" mass="15668">MADNTVVVGTTRTQGRFLAEARERLLVVDSTDGRGGRGQAWLAGELLLAALGACATSSVTHFAREEGIALDDVEATASYTRHPTDPTAYEEVLLEVTTWDVTQEQAELLVRLYTENCPVYGTTSRGGKVRLVVRAQAGRRTDDR</sequence>
<proteinExistence type="predicted"/>
<organism evidence="1 2">
    <name type="scientific">Actinacidiphila guanduensis</name>
    <dbReference type="NCBI Taxonomy" id="310781"/>
    <lineage>
        <taxon>Bacteria</taxon>
        <taxon>Bacillati</taxon>
        <taxon>Actinomycetota</taxon>
        <taxon>Actinomycetes</taxon>
        <taxon>Kitasatosporales</taxon>
        <taxon>Streptomycetaceae</taxon>
        <taxon>Actinacidiphila</taxon>
    </lineage>
</organism>
<keyword evidence="2" id="KW-1185">Reference proteome</keyword>
<reference evidence="1 2" key="1">
    <citation type="submission" date="2016-10" db="EMBL/GenBank/DDBJ databases">
        <authorList>
            <person name="de Groot N.N."/>
        </authorList>
    </citation>
    <scope>NUCLEOTIDE SEQUENCE [LARGE SCALE GENOMIC DNA]</scope>
    <source>
        <strain evidence="1 2">CGMCC 4.2022</strain>
    </source>
</reference>
<dbReference type="InterPro" id="IPR052924">
    <property type="entry name" value="OsmC/Ohr_hydroprdx_reductase"/>
</dbReference>
<dbReference type="STRING" id="310781.SAMN05216259_114123"/>
<dbReference type="EMBL" id="FNIE01000014">
    <property type="protein sequence ID" value="SDO94046.1"/>
    <property type="molecule type" value="Genomic_DNA"/>
</dbReference>
<dbReference type="InterPro" id="IPR003718">
    <property type="entry name" value="OsmC/Ohr_fam"/>
</dbReference>
<dbReference type="InterPro" id="IPR015946">
    <property type="entry name" value="KH_dom-like_a/b"/>
</dbReference>
<name>A0A1H0NN92_9ACTN</name>
<protein>
    <submittedName>
        <fullName evidence="1">Uncharacterized OsmC-related protein</fullName>
    </submittedName>
</protein>
<dbReference type="Proteomes" id="UP000199341">
    <property type="component" value="Unassembled WGS sequence"/>
</dbReference>
<dbReference type="InterPro" id="IPR036102">
    <property type="entry name" value="OsmC/Ohrsf"/>
</dbReference>
<dbReference type="RefSeq" id="WP_176930533.1">
    <property type="nucleotide sequence ID" value="NZ_FNIE01000014.1"/>
</dbReference>
<accession>A0A1H0NN92</accession>
<dbReference type="PANTHER" id="PTHR35368">
    <property type="entry name" value="HYDROPEROXIDE REDUCTASE"/>
    <property type="match status" value="1"/>
</dbReference>
<evidence type="ECO:0000313" key="2">
    <source>
        <dbReference type="Proteomes" id="UP000199341"/>
    </source>
</evidence>
<evidence type="ECO:0000313" key="1">
    <source>
        <dbReference type="EMBL" id="SDO94046.1"/>
    </source>
</evidence>
<dbReference type="SUPFAM" id="SSF82784">
    <property type="entry name" value="OsmC-like"/>
    <property type="match status" value="1"/>
</dbReference>